<proteinExistence type="predicted"/>
<dbReference type="AlphaFoldDB" id="A0A7G7G8X4"/>
<reference evidence="2 3" key="1">
    <citation type="journal article" date="2018" name="Int. J. Syst. Evol. Microbiol.">
        <title>Adhaeribacter swui sp. nov., isolated from wet mud.</title>
        <authorList>
            <person name="Kim D.U."/>
            <person name="Kim K.W."/>
            <person name="Kang M.S."/>
            <person name="Kim J.Y."/>
            <person name="Jang J.H."/>
            <person name="Kim M.K."/>
        </authorList>
    </citation>
    <scope>NUCLEOTIDE SEQUENCE [LARGE SCALE GENOMIC DNA]</scope>
    <source>
        <strain evidence="2 3">KCTC 52873</strain>
    </source>
</reference>
<dbReference type="EMBL" id="CP055156">
    <property type="protein sequence ID" value="QNF33608.1"/>
    <property type="molecule type" value="Genomic_DNA"/>
</dbReference>
<keyword evidence="3" id="KW-1185">Reference proteome</keyword>
<dbReference type="RefSeq" id="WP_185270089.1">
    <property type="nucleotide sequence ID" value="NZ_CP055156.1"/>
</dbReference>
<accession>A0A7G7G8X4</accession>
<evidence type="ECO:0000313" key="2">
    <source>
        <dbReference type="EMBL" id="QNF33608.1"/>
    </source>
</evidence>
<feature type="domain" description="Glycoamylase-like" evidence="1">
    <location>
        <begin position="215"/>
        <end position="427"/>
    </location>
</feature>
<evidence type="ECO:0000313" key="3">
    <source>
        <dbReference type="Proteomes" id="UP000515237"/>
    </source>
</evidence>
<evidence type="ECO:0000259" key="1">
    <source>
        <dbReference type="Pfam" id="PF10091"/>
    </source>
</evidence>
<protein>
    <submittedName>
        <fullName evidence="2">Beta-glucosidase</fullName>
    </submittedName>
</protein>
<dbReference type="InterPro" id="IPR019282">
    <property type="entry name" value="Glycoamylase-like_cons_dom"/>
</dbReference>
<dbReference type="KEGG" id="aswu:HUW51_13080"/>
<dbReference type="Proteomes" id="UP000515237">
    <property type="component" value="Chromosome"/>
</dbReference>
<dbReference type="Pfam" id="PF10091">
    <property type="entry name" value="Glycoamylase"/>
    <property type="match status" value="1"/>
</dbReference>
<dbReference type="Gene3D" id="1.50.10.140">
    <property type="match status" value="1"/>
</dbReference>
<sequence>MTYSRLPYLYLLFIITLISCKAKEEEVVTLPVLPPVVTPTTPDKEILDKVQQATLQYFWEYAHPVSGMARERTGSGDLVTSGGTGFGISALIVGVNRGWINRAEAVDRLTKMCEFLKNADRFHGAWSHWLDGSTGKAIAFSPKDNGGDLVETSFLINGLLTARAYFNGADAKETELRQKITQLWETVEWDWYASRGDGQLYWHWSPEYNWEMNLPIRGWNECLITYILALSSPTHAISPAVYQNTFQGSGFVNSQVYQGYALNIGTSYGGPLFFAHYSFLGLDPRQMQDQYTNYWQHNVKHTLINRAYCLYEAPKAYGYQAGLWGLTASDDPEGYKAHQPMDDNGTVSPTAAISSMPYTPYYSMQVLRYMYTTLNNQVYGKYGFYDAYNKPRGWVAKDYLAIDQGPIVIMIENYRSGLLWDLFHQIPEIQTGLTKANIKQPNSETGFYLAIPEIRSGVYDLLKHPDQNQYPIDVAIQAAGNFTLTLEKEDGSMAETIWQTEQKGPGLYPVNFGENVPAGKYTLKLSSAAGEKILAVYLH</sequence>
<name>A0A7G7G8X4_9BACT</name>
<gene>
    <name evidence="2" type="ORF">HUW51_13080</name>
</gene>
<organism evidence="2 3">
    <name type="scientific">Adhaeribacter swui</name>
    <dbReference type="NCBI Taxonomy" id="2086471"/>
    <lineage>
        <taxon>Bacteria</taxon>
        <taxon>Pseudomonadati</taxon>
        <taxon>Bacteroidota</taxon>
        <taxon>Cytophagia</taxon>
        <taxon>Cytophagales</taxon>
        <taxon>Hymenobacteraceae</taxon>
        <taxon>Adhaeribacter</taxon>
    </lineage>
</organism>
<dbReference type="PROSITE" id="PS51257">
    <property type="entry name" value="PROKAR_LIPOPROTEIN"/>
    <property type="match status" value="1"/>
</dbReference>